<dbReference type="Proteomes" id="UP000612899">
    <property type="component" value="Unassembled WGS sequence"/>
</dbReference>
<dbReference type="EMBL" id="BONY01000055">
    <property type="protein sequence ID" value="GIH08763.1"/>
    <property type="molecule type" value="Genomic_DNA"/>
</dbReference>
<evidence type="ECO:0000256" key="1">
    <source>
        <dbReference type="SAM" id="SignalP"/>
    </source>
</evidence>
<evidence type="ECO:0000313" key="2">
    <source>
        <dbReference type="EMBL" id="GIH08763.1"/>
    </source>
</evidence>
<name>A0A8J3QDA0_9ACTN</name>
<dbReference type="RefSeq" id="WP_203912513.1">
    <property type="nucleotide sequence ID" value="NZ_BONY01000055.1"/>
</dbReference>
<dbReference type="AlphaFoldDB" id="A0A8J3QDA0"/>
<protein>
    <submittedName>
        <fullName evidence="2">Uncharacterized protein</fullName>
    </submittedName>
</protein>
<accession>A0A8J3QDA0</accession>
<sequence length="292" mass="31237">MKRAVVLLLAVVVAGCAAPTPPPAGPPSALPAPQKQTNLIPDGYQGRYRLQATVLANAQHGPQLCQTVAESLPPQCGGPDIADWKWEGLDSQEAAGTRWGVYVVTGKYDGKVFTLTEPAKENDGSFVPETNTPPNFKSPCAEPPGGWKPADVTKATDDALNATTALVTADPDFAGLWIDETLPAEMPTPMNNTLRLILNVRFVRDLDRHEAEIRKVWGGALCVSLGKHTQADLLKIQQELSGEPGLNYSSPDVLRGTVEIGVFAAHASRQRELDAKYGPGVVVLRGVLHPID</sequence>
<dbReference type="PROSITE" id="PS51257">
    <property type="entry name" value="PROKAR_LIPOPROTEIN"/>
    <property type="match status" value="1"/>
</dbReference>
<feature type="chain" id="PRO_5035243402" evidence="1">
    <location>
        <begin position="25"/>
        <end position="292"/>
    </location>
</feature>
<evidence type="ECO:0000313" key="3">
    <source>
        <dbReference type="Proteomes" id="UP000612899"/>
    </source>
</evidence>
<gene>
    <name evidence="2" type="ORF">Rhe02_68300</name>
</gene>
<keyword evidence="3" id="KW-1185">Reference proteome</keyword>
<comment type="caution">
    <text evidence="2">The sequence shown here is derived from an EMBL/GenBank/DDBJ whole genome shotgun (WGS) entry which is preliminary data.</text>
</comment>
<keyword evidence="1" id="KW-0732">Signal</keyword>
<feature type="signal peptide" evidence="1">
    <location>
        <begin position="1"/>
        <end position="24"/>
    </location>
</feature>
<proteinExistence type="predicted"/>
<reference evidence="2" key="1">
    <citation type="submission" date="2021-01" db="EMBL/GenBank/DDBJ databases">
        <title>Whole genome shotgun sequence of Rhizocola hellebori NBRC 109834.</title>
        <authorList>
            <person name="Komaki H."/>
            <person name="Tamura T."/>
        </authorList>
    </citation>
    <scope>NUCLEOTIDE SEQUENCE</scope>
    <source>
        <strain evidence="2">NBRC 109834</strain>
    </source>
</reference>
<organism evidence="2 3">
    <name type="scientific">Rhizocola hellebori</name>
    <dbReference type="NCBI Taxonomy" id="1392758"/>
    <lineage>
        <taxon>Bacteria</taxon>
        <taxon>Bacillati</taxon>
        <taxon>Actinomycetota</taxon>
        <taxon>Actinomycetes</taxon>
        <taxon>Micromonosporales</taxon>
        <taxon>Micromonosporaceae</taxon>
        <taxon>Rhizocola</taxon>
    </lineage>
</organism>